<evidence type="ECO:0000256" key="1">
    <source>
        <dbReference type="ARBA" id="ARBA00004123"/>
    </source>
</evidence>
<keyword evidence="6" id="KW-1185">Reference proteome</keyword>
<reference evidence="7" key="1">
    <citation type="submission" date="2023-03" db="UniProtKB">
        <authorList>
            <consortium name="WormBaseParasite"/>
        </authorList>
    </citation>
    <scope>IDENTIFICATION</scope>
</reference>
<evidence type="ECO:0000313" key="6">
    <source>
        <dbReference type="Proteomes" id="UP000036681"/>
    </source>
</evidence>
<dbReference type="GO" id="GO:0006261">
    <property type="term" value="P:DNA-templated DNA replication"/>
    <property type="evidence" value="ECO:0007669"/>
    <property type="project" value="TreeGrafter"/>
</dbReference>
<accession>A0A9J2PV20</accession>
<comment type="similarity">
    <text evidence="2">Belongs to the MCMBP family.</text>
</comment>
<evidence type="ECO:0000256" key="2">
    <source>
        <dbReference type="ARBA" id="ARBA00007925"/>
    </source>
</evidence>
<dbReference type="PANTHER" id="PTHR13489">
    <property type="entry name" value="MINI-CHROMOSOME MAINTENANCE COMPLEX-BINDING PROTEIN"/>
    <property type="match status" value="1"/>
</dbReference>
<feature type="domain" description="Spindle assembly abnormal protein 6 N-terminal" evidence="5">
    <location>
        <begin position="533"/>
        <end position="618"/>
    </location>
</feature>
<dbReference type="GO" id="GO:0003682">
    <property type="term" value="F:chromatin binding"/>
    <property type="evidence" value="ECO:0007669"/>
    <property type="project" value="TreeGrafter"/>
</dbReference>
<dbReference type="Pfam" id="PF16531">
    <property type="entry name" value="SAS-6_N"/>
    <property type="match status" value="3"/>
</dbReference>
<dbReference type="AlphaFoldDB" id="A0A9J2PV20"/>
<sequence>MITNIFRNKDEDALSECLRFVENDFLVMVPFRQNCKSLNANDCFAEHGDLVRMRCMIQDVKGAEIFLASGIVGIDEGNQTERIVCGILRDAITCSSVKEVLAMRTRYSYTAVPVPGATGWFIEQFHGSSHPHGTSSDAIEKQRESECCNESTTSTLSSNSFAVRAKFFCESADDLMPNHVFDLYGIFDTTIIGHSDGENATGESFGLELPRLHVIQYEAVEHHDFISLSSPEILMEERSLAIRDIRSALNSLFCDEICADYLLCHLISTTYARPESYPICSMPLNFVNVSDSGAIIRMLKALLPKVYVIDITPSVLSDEMFVPIMDHERDFLKQGSLQLSNGTLLVLDETKLSSGVITLTGHAEKNVAALKCLVSDQKVNYDYKYYQLPLPCDINVLILSRHPSVIIDAPFVVAIPPQFSDGLDPTVELIRGGDGRMDCRRNALLASRKSVKEVEIGSNINKMIEEGFVRMRASSSREDASAQLHRLLTLSRLLAAIEYKKEVDAECWNKAREMEAKRRVGLAELLRMIMKVIFQEIVRVSLSDQSDHSSVEKDSVSLTLRIDERQNRSEKEFTFILSREEDPRFIYSLSLRRSNYDSLKREQDLLCDFDSFPKMIADFEFTFILSREEDPRFIYSLCLRRSNYDSLKREQDLLCDFDSFPKMIADFVGDLQRAPNAYLKGRISDDKSQFRSNYDSLKREQDLLCDFDSFPKMIADFVGDLQRAPNAYLKGRISDDKSQFRFELIGKMDFKWVSVVSLCLHALTDSALVTHLVDKILLLKRQLQDADNVRDNLLAAQAVKTFAIFLRQLQDADNVRDNLLAAQAVKTFAMFLEIKESKEAALRATQEQAESLARLEAEKTEVSFAYFCVFFVP</sequence>
<feature type="domain" description="Spindle assembly abnormal protein 6 N-terminal" evidence="5">
    <location>
        <begin position="621"/>
        <end position="679"/>
    </location>
</feature>
<dbReference type="InterPro" id="IPR019140">
    <property type="entry name" value="MCM_complex-bd"/>
</dbReference>
<dbReference type="PANTHER" id="PTHR13489:SF0">
    <property type="entry name" value="MINI-CHROMOSOME MAINTENANCE COMPLEX-BINDING PROTEIN"/>
    <property type="match status" value="1"/>
</dbReference>
<dbReference type="WBParaSite" id="ALUE_0001395001-mRNA-1">
    <property type="protein sequence ID" value="ALUE_0001395001-mRNA-1"/>
    <property type="gene ID" value="ALUE_0001395001"/>
</dbReference>
<proteinExistence type="inferred from homology"/>
<dbReference type="Gene3D" id="2.170.210.20">
    <property type="entry name" value="Spindle assembly abnormal protein 6, N-terminal domain"/>
    <property type="match status" value="3"/>
</dbReference>
<evidence type="ECO:0000256" key="4">
    <source>
        <dbReference type="ARBA" id="ARBA00023242"/>
    </source>
</evidence>
<dbReference type="InterPro" id="IPR032396">
    <property type="entry name" value="SAS-6_N"/>
</dbReference>
<evidence type="ECO:0000259" key="5">
    <source>
        <dbReference type="Pfam" id="PF16531"/>
    </source>
</evidence>
<protein>
    <recommendedName>
        <fullName evidence="3">Mini-chromosome maintenance complex-binding protein</fullName>
    </recommendedName>
</protein>
<organism evidence="6 7">
    <name type="scientific">Ascaris lumbricoides</name>
    <name type="common">Giant roundworm</name>
    <dbReference type="NCBI Taxonomy" id="6252"/>
    <lineage>
        <taxon>Eukaryota</taxon>
        <taxon>Metazoa</taxon>
        <taxon>Ecdysozoa</taxon>
        <taxon>Nematoda</taxon>
        <taxon>Chromadorea</taxon>
        <taxon>Rhabditida</taxon>
        <taxon>Spirurina</taxon>
        <taxon>Ascaridomorpha</taxon>
        <taxon>Ascaridoidea</taxon>
        <taxon>Ascarididae</taxon>
        <taxon>Ascaris</taxon>
    </lineage>
</organism>
<evidence type="ECO:0000313" key="7">
    <source>
        <dbReference type="WBParaSite" id="ALUE_0001395001-mRNA-1"/>
    </source>
</evidence>
<evidence type="ECO:0000256" key="3">
    <source>
        <dbReference type="ARBA" id="ARBA00015405"/>
    </source>
</evidence>
<dbReference type="Pfam" id="PF09739">
    <property type="entry name" value="MCM_bind"/>
    <property type="match status" value="2"/>
</dbReference>
<dbReference type="InterPro" id="IPR038558">
    <property type="entry name" value="SAS-6_N_sf"/>
</dbReference>
<keyword evidence="4" id="KW-0539">Nucleus</keyword>
<comment type="subcellular location">
    <subcellularLocation>
        <location evidence="1">Nucleus</location>
    </subcellularLocation>
</comment>
<name>A0A9J2PV20_ASCLU</name>
<feature type="domain" description="Spindle assembly abnormal protein 6 N-terminal" evidence="5">
    <location>
        <begin position="692"/>
        <end position="759"/>
    </location>
</feature>
<dbReference type="Proteomes" id="UP000036681">
    <property type="component" value="Unplaced"/>
</dbReference>
<dbReference type="GO" id="GO:0005634">
    <property type="term" value="C:nucleus"/>
    <property type="evidence" value="ECO:0007669"/>
    <property type="project" value="UniProtKB-SubCell"/>
</dbReference>